<evidence type="ECO:0000256" key="2">
    <source>
        <dbReference type="SAM" id="Phobius"/>
    </source>
</evidence>
<dbReference type="AlphaFoldDB" id="A0A944CAS9"/>
<evidence type="ECO:0000313" key="3">
    <source>
        <dbReference type="EMBL" id="MBS8259845.1"/>
    </source>
</evidence>
<sequence length="163" mass="17603">MESTVRNLRIIWRAELLIIEAKLQVAAKKIGATAFAGLVLVFGLAMLNVAGFFALEEIWGPSYAALAVAGADFLVAIILLLWASGLKTGPELELAKEVRDAGLEELEAKAEDLQEEIERTRDELIGLKNSLTSFAKNPLDGALAGLLTPILTLLIKSMSKKKD</sequence>
<gene>
    <name evidence="3" type="ORF">DYI23_06405</name>
</gene>
<accession>A0A944CAS9</accession>
<evidence type="ECO:0000256" key="1">
    <source>
        <dbReference type="SAM" id="Coils"/>
    </source>
</evidence>
<feature type="coiled-coil region" evidence="1">
    <location>
        <begin position="96"/>
        <end position="130"/>
    </location>
</feature>
<keyword evidence="2" id="KW-1133">Transmembrane helix</keyword>
<proteinExistence type="predicted"/>
<reference evidence="3" key="1">
    <citation type="submission" date="2018-08" db="EMBL/GenBank/DDBJ databases">
        <authorList>
            <person name="Jin W."/>
            <person name="Wang H."/>
            <person name="Yang Y."/>
            <person name="Li M."/>
            <person name="Liu J."/>
        </authorList>
    </citation>
    <scope>NUCLEOTIDE SEQUENCE</scope>
    <source>
        <strain evidence="3">AESS21</strain>
    </source>
</reference>
<dbReference type="EMBL" id="QTKU01000001">
    <property type="protein sequence ID" value="MBS8259845.1"/>
    <property type="molecule type" value="Genomic_DNA"/>
</dbReference>
<feature type="transmembrane region" description="Helical" evidence="2">
    <location>
        <begin position="30"/>
        <end position="55"/>
    </location>
</feature>
<name>A0A944CAS9_9HYPH</name>
<feature type="transmembrane region" description="Helical" evidence="2">
    <location>
        <begin position="62"/>
        <end position="83"/>
    </location>
</feature>
<organism evidence="3 4">
    <name type="scientific">Roseibium polysiphoniae</name>
    <dbReference type="NCBI Taxonomy" id="2571221"/>
    <lineage>
        <taxon>Bacteria</taxon>
        <taxon>Pseudomonadati</taxon>
        <taxon>Pseudomonadota</taxon>
        <taxon>Alphaproteobacteria</taxon>
        <taxon>Hyphomicrobiales</taxon>
        <taxon>Stappiaceae</taxon>
        <taxon>Roseibium</taxon>
    </lineage>
</organism>
<evidence type="ECO:0000313" key="4">
    <source>
        <dbReference type="Proteomes" id="UP000705379"/>
    </source>
</evidence>
<comment type="caution">
    <text evidence="3">The sequence shown here is derived from an EMBL/GenBank/DDBJ whole genome shotgun (WGS) entry which is preliminary data.</text>
</comment>
<protein>
    <submittedName>
        <fullName evidence="3">Phage holin family protein</fullName>
    </submittedName>
</protein>
<keyword evidence="1" id="KW-0175">Coiled coil</keyword>
<keyword evidence="2" id="KW-0812">Transmembrane</keyword>
<dbReference type="Proteomes" id="UP000705379">
    <property type="component" value="Unassembled WGS sequence"/>
</dbReference>
<dbReference type="RefSeq" id="WP_213215416.1">
    <property type="nucleotide sequence ID" value="NZ_QTKU01000001.1"/>
</dbReference>
<keyword evidence="2" id="KW-0472">Membrane</keyword>
<reference evidence="3" key="2">
    <citation type="journal article" date="2021" name="Microorganisms">
        <title>Bacterial Dimethylsulfoniopropionate Biosynthesis in the East China Sea.</title>
        <authorList>
            <person name="Liu J."/>
            <person name="Zhang Y."/>
            <person name="Liu J."/>
            <person name="Zhong H."/>
            <person name="Williams B.T."/>
            <person name="Zheng Y."/>
            <person name="Curson A.R.J."/>
            <person name="Sun C."/>
            <person name="Sun H."/>
            <person name="Song D."/>
            <person name="Wagner Mackenzie B."/>
            <person name="Bermejo Martinez A."/>
            <person name="Todd J.D."/>
            <person name="Zhang X.H."/>
        </authorList>
    </citation>
    <scope>NUCLEOTIDE SEQUENCE</scope>
    <source>
        <strain evidence="3">AESS21</strain>
    </source>
</reference>